<dbReference type="RefSeq" id="WP_264319659.1">
    <property type="nucleotide sequence ID" value="NZ_JADEXN010000008.1"/>
</dbReference>
<dbReference type="AlphaFoldDB" id="A0A928Z779"/>
<comment type="caution">
    <text evidence="1">The sequence shown here is derived from an EMBL/GenBank/DDBJ whole genome shotgun (WGS) entry which is preliminary data.</text>
</comment>
<keyword evidence="2" id="KW-1185">Reference proteome</keyword>
<accession>A0A928Z779</accession>
<gene>
    <name evidence="1" type="ORF">IQ235_01130</name>
</gene>
<evidence type="ECO:0000313" key="2">
    <source>
        <dbReference type="Proteomes" id="UP000621799"/>
    </source>
</evidence>
<reference evidence="1" key="1">
    <citation type="submission" date="2020-10" db="EMBL/GenBank/DDBJ databases">
        <authorList>
            <person name="Castelo-Branco R."/>
            <person name="Eusebio N."/>
            <person name="Adriana R."/>
            <person name="Vieira A."/>
            <person name="Brugerolle De Fraissinette N."/>
            <person name="Rezende De Castro R."/>
            <person name="Schneider M.P."/>
            <person name="Vasconcelos V."/>
            <person name="Leao P.N."/>
        </authorList>
    </citation>
    <scope>NUCLEOTIDE SEQUENCE</scope>
    <source>
        <strain evidence="1">LEGE 11467</strain>
    </source>
</reference>
<sequence>MTQPGQSTSFGQYIDTLIRLYASISGKGLTAYIKDDLSNDKSDAHNRLSSRQIARMRDISHDEFPEGKGLAKLLDALPAELQTLNSTDLCNRTLAPWEPVRVFQKEVIQKSSDIGVSMTIVSGRKPPLALSDPIVISAMTKAIEQNVRYTFLYPAKETYRLEAIADDPETITQSWVRAIRRRITRAWEEQQEKEAIERGLSSQSAIDEDAFVSEERLSQFETKVKSNITARHTQIDTDFWFFLPSDYVVFYNLESEYENKDVDRYGVFRVAGNPIIRASAEEIEKNGGQPIETKGWLRMSDETYQALASLYKQMPSELPLSTSKSRKKRN</sequence>
<dbReference type="EMBL" id="JADEXN010000008">
    <property type="protein sequence ID" value="MBE9039398.1"/>
    <property type="molecule type" value="Genomic_DNA"/>
</dbReference>
<organism evidence="1 2">
    <name type="scientific">Zarconia navalis LEGE 11467</name>
    <dbReference type="NCBI Taxonomy" id="1828826"/>
    <lineage>
        <taxon>Bacteria</taxon>
        <taxon>Bacillati</taxon>
        <taxon>Cyanobacteriota</taxon>
        <taxon>Cyanophyceae</taxon>
        <taxon>Oscillatoriophycideae</taxon>
        <taxon>Oscillatoriales</taxon>
        <taxon>Oscillatoriales incertae sedis</taxon>
        <taxon>Zarconia</taxon>
        <taxon>Zarconia navalis</taxon>
    </lineage>
</organism>
<proteinExistence type="predicted"/>
<dbReference type="Proteomes" id="UP000621799">
    <property type="component" value="Unassembled WGS sequence"/>
</dbReference>
<evidence type="ECO:0000313" key="1">
    <source>
        <dbReference type="EMBL" id="MBE9039398.1"/>
    </source>
</evidence>
<protein>
    <submittedName>
        <fullName evidence="1">Uncharacterized protein</fullName>
    </submittedName>
</protein>
<name>A0A928Z779_9CYAN</name>